<dbReference type="OrthoDB" id="1551055at2"/>
<evidence type="ECO:0008006" key="3">
    <source>
        <dbReference type="Google" id="ProtNLM"/>
    </source>
</evidence>
<organism evidence="1 2">
    <name type="scientific">Pirellulimonas nuda</name>
    <dbReference type="NCBI Taxonomy" id="2528009"/>
    <lineage>
        <taxon>Bacteria</taxon>
        <taxon>Pseudomonadati</taxon>
        <taxon>Planctomycetota</taxon>
        <taxon>Planctomycetia</taxon>
        <taxon>Pirellulales</taxon>
        <taxon>Lacipirellulaceae</taxon>
        <taxon>Pirellulimonas</taxon>
    </lineage>
</organism>
<gene>
    <name evidence="1" type="ORF">Pla175_09650</name>
</gene>
<dbReference type="SUPFAM" id="SSF81301">
    <property type="entry name" value="Nucleotidyltransferase"/>
    <property type="match status" value="1"/>
</dbReference>
<dbReference type="RefSeq" id="WP_145281630.1">
    <property type="nucleotide sequence ID" value="NZ_CP036291.1"/>
</dbReference>
<dbReference type="EMBL" id="CP036291">
    <property type="protein sequence ID" value="QDU87600.1"/>
    <property type="molecule type" value="Genomic_DNA"/>
</dbReference>
<proteinExistence type="predicted"/>
<dbReference type="AlphaFoldDB" id="A0A518D825"/>
<name>A0A518D825_9BACT</name>
<dbReference type="Pfam" id="PF08843">
    <property type="entry name" value="AbiEii"/>
    <property type="match status" value="1"/>
</dbReference>
<reference evidence="1 2" key="1">
    <citation type="submission" date="2019-02" db="EMBL/GenBank/DDBJ databases">
        <title>Deep-cultivation of Planctomycetes and their phenomic and genomic characterization uncovers novel biology.</title>
        <authorList>
            <person name="Wiegand S."/>
            <person name="Jogler M."/>
            <person name="Boedeker C."/>
            <person name="Pinto D."/>
            <person name="Vollmers J."/>
            <person name="Rivas-Marin E."/>
            <person name="Kohn T."/>
            <person name="Peeters S.H."/>
            <person name="Heuer A."/>
            <person name="Rast P."/>
            <person name="Oberbeckmann S."/>
            <person name="Bunk B."/>
            <person name="Jeske O."/>
            <person name="Meyerdierks A."/>
            <person name="Storesund J.E."/>
            <person name="Kallscheuer N."/>
            <person name="Luecker S."/>
            <person name="Lage O.M."/>
            <person name="Pohl T."/>
            <person name="Merkel B.J."/>
            <person name="Hornburger P."/>
            <person name="Mueller R.-W."/>
            <person name="Bruemmer F."/>
            <person name="Labrenz M."/>
            <person name="Spormann A.M."/>
            <person name="Op den Camp H."/>
            <person name="Overmann J."/>
            <person name="Amann R."/>
            <person name="Jetten M.S.M."/>
            <person name="Mascher T."/>
            <person name="Medema M.H."/>
            <person name="Devos D.P."/>
            <person name="Kaster A.-K."/>
            <person name="Ovreas L."/>
            <person name="Rohde M."/>
            <person name="Galperin M.Y."/>
            <person name="Jogler C."/>
        </authorList>
    </citation>
    <scope>NUCLEOTIDE SEQUENCE [LARGE SCALE GENOMIC DNA]</scope>
    <source>
        <strain evidence="1 2">Pla175</strain>
    </source>
</reference>
<dbReference type="InterPro" id="IPR043519">
    <property type="entry name" value="NT_sf"/>
</dbReference>
<evidence type="ECO:0000313" key="1">
    <source>
        <dbReference type="EMBL" id="QDU87600.1"/>
    </source>
</evidence>
<dbReference type="Gene3D" id="3.30.460.40">
    <property type="match status" value="1"/>
</dbReference>
<evidence type="ECO:0000313" key="2">
    <source>
        <dbReference type="Proteomes" id="UP000317429"/>
    </source>
</evidence>
<keyword evidence="2" id="KW-1185">Reference proteome</keyword>
<dbReference type="Proteomes" id="UP000317429">
    <property type="component" value="Chromosome"/>
</dbReference>
<protein>
    <recommendedName>
        <fullName evidence="3">Polymerase nucleotidyl transferase domain-containing protein</fullName>
    </recommendedName>
</protein>
<accession>A0A518D825</accession>
<dbReference type="KEGG" id="pnd:Pla175_09650"/>
<sequence length="193" mass="21904">MEPTGLLRIAVEVLDRIRVPYAVVGSLASGAWGEPRVTLDVDIVIQLTQIDVAVLCAAFPEEEFYVSRSAIDEAVRTQGQFNVLQLTTGMKIDFMVIGFEGWPAEQMRRRRPTRLLEEREVLAASPEDVILGKLIYFKEGRSPKHLRDMASILNERKDRLDSDYIVRWATTLGVLAEWEELHQRMATGDFTVV</sequence>
<dbReference type="InterPro" id="IPR014942">
    <property type="entry name" value="AbiEii"/>
</dbReference>